<dbReference type="Gene3D" id="1.20.90.10">
    <property type="entry name" value="Phospholipase A2 domain"/>
    <property type="match status" value="1"/>
</dbReference>
<dbReference type="PANTHER" id="PTHR11716">
    <property type="entry name" value="PHOSPHOLIPASE A2 FAMILY MEMBER"/>
    <property type="match status" value="1"/>
</dbReference>
<feature type="disulfide bond" evidence="6">
    <location>
        <begin position="50"/>
        <end position="66"/>
    </location>
</feature>
<dbReference type="PROSITE" id="PS00118">
    <property type="entry name" value="PA2_HIS"/>
    <property type="match status" value="1"/>
</dbReference>
<evidence type="ECO:0000313" key="9">
    <source>
        <dbReference type="EMBL" id="CAL4063352.1"/>
    </source>
</evidence>
<dbReference type="GO" id="GO:0004623">
    <property type="term" value="F:phospholipase A2 activity"/>
    <property type="evidence" value="ECO:0007669"/>
    <property type="project" value="InterPro"/>
</dbReference>
<feature type="non-terminal residue" evidence="9">
    <location>
        <position position="1"/>
    </location>
</feature>
<evidence type="ECO:0000256" key="4">
    <source>
        <dbReference type="PIRSR" id="PIRSR601211-1"/>
    </source>
</evidence>
<comment type="subcellular location">
    <subcellularLocation>
        <location evidence="1">Secreted</location>
    </subcellularLocation>
</comment>
<evidence type="ECO:0000256" key="3">
    <source>
        <dbReference type="ARBA" id="ARBA00023157"/>
    </source>
</evidence>
<feature type="active site" evidence="4">
    <location>
        <position position="121"/>
    </location>
</feature>
<dbReference type="SMART" id="SM00085">
    <property type="entry name" value="PA2c"/>
    <property type="match status" value="1"/>
</dbReference>
<dbReference type="InterPro" id="IPR036444">
    <property type="entry name" value="PLipase_A2_dom_sf"/>
</dbReference>
<keyword evidence="5" id="KW-0106">Calcium</keyword>
<comment type="caution">
    <text evidence="9">The sequence shown here is derived from an EMBL/GenBank/DDBJ whole genome shotgun (WGS) entry which is preliminary data.</text>
</comment>
<dbReference type="InterPro" id="IPR001211">
    <property type="entry name" value="PLA2"/>
</dbReference>
<dbReference type="GO" id="GO:0005576">
    <property type="term" value="C:extracellular region"/>
    <property type="evidence" value="ECO:0007669"/>
    <property type="project" value="UniProtKB-SubCell"/>
</dbReference>
<dbReference type="PANTHER" id="PTHR11716:SF107">
    <property type="entry name" value="PHOSPHOLIPASE A2"/>
    <property type="match status" value="1"/>
</dbReference>
<feature type="disulfide bond" evidence="6">
    <location>
        <begin position="72"/>
        <end position="120"/>
    </location>
</feature>
<dbReference type="InterPro" id="IPR033112">
    <property type="entry name" value="PLA2_Asp_AS"/>
</dbReference>
<dbReference type="Pfam" id="PF00068">
    <property type="entry name" value="Phospholip_A2_1"/>
    <property type="match status" value="1"/>
</dbReference>
<evidence type="ECO:0000313" key="10">
    <source>
        <dbReference type="Proteomes" id="UP001497623"/>
    </source>
</evidence>
<evidence type="ECO:0000256" key="7">
    <source>
        <dbReference type="RuleBase" id="RU003654"/>
    </source>
</evidence>
<keyword evidence="2" id="KW-0964">Secreted</keyword>
<evidence type="ECO:0000256" key="6">
    <source>
        <dbReference type="PIRSR" id="PIRSR601211-3"/>
    </source>
</evidence>
<dbReference type="Proteomes" id="UP001497623">
    <property type="component" value="Unassembled WGS sequence"/>
</dbReference>
<dbReference type="GO" id="GO:0006644">
    <property type="term" value="P:phospholipid metabolic process"/>
    <property type="evidence" value="ECO:0007669"/>
    <property type="project" value="InterPro"/>
</dbReference>
<evidence type="ECO:0000256" key="5">
    <source>
        <dbReference type="PIRSR" id="PIRSR601211-2"/>
    </source>
</evidence>
<evidence type="ECO:0000256" key="2">
    <source>
        <dbReference type="ARBA" id="ARBA00022525"/>
    </source>
</evidence>
<feature type="binding site" evidence="5">
    <location>
        <position position="70"/>
    </location>
    <ligand>
        <name>Ca(2+)</name>
        <dbReference type="ChEBI" id="CHEBI:29108"/>
    </ligand>
</feature>
<feature type="disulfide bond" evidence="6">
    <location>
        <begin position="100"/>
        <end position="118"/>
    </location>
</feature>
<dbReference type="PROSITE" id="PS00119">
    <property type="entry name" value="PA2_ASP"/>
    <property type="match status" value="1"/>
</dbReference>
<evidence type="ECO:0000256" key="1">
    <source>
        <dbReference type="ARBA" id="ARBA00004613"/>
    </source>
</evidence>
<dbReference type="GO" id="GO:0050482">
    <property type="term" value="P:arachidonate secretion"/>
    <property type="evidence" value="ECO:0007669"/>
    <property type="project" value="InterPro"/>
</dbReference>
<dbReference type="InterPro" id="IPR016090">
    <property type="entry name" value="PLA2-like_dom"/>
</dbReference>
<feature type="domain" description="Phospholipase A2-like central" evidence="8">
    <location>
        <begin position="24"/>
        <end position="147"/>
    </location>
</feature>
<dbReference type="CDD" id="cd00125">
    <property type="entry name" value="PLA2c"/>
    <property type="match status" value="1"/>
</dbReference>
<organism evidence="9 10">
    <name type="scientific">Meganyctiphanes norvegica</name>
    <name type="common">Northern krill</name>
    <name type="synonym">Thysanopoda norvegica</name>
    <dbReference type="NCBI Taxonomy" id="48144"/>
    <lineage>
        <taxon>Eukaryota</taxon>
        <taxon>Metazoa</taxon>
        <taxon>Ecdysozoa</taxon>
        <taxon>Arthropoda</taxon>
        <taxon>Crustacea</taxon>
        <taxon>Multicrustacea</taxon>
        <taxon>Malacostraca</taxon>
        <taxon>Eumalacostraca</taxon>
        <taxon>Eucarida</taxon>
        <taxon>Euphausiacea</taxon>
        <taxon>Euphausiidae</taxon>
        <taxon>Meganyctiphanes</taxon>
    </lineage>
</organism>
<dbReference type="SUPFAM" id="SSF48619">
    <property type="entry name" value="Phospholipase A2, PLA2"/>
    <property type="match status" value="1"/>
</dbReference>
<sequence length="166" mass="18259">SSTESSTLQESTAVGSGSSRSKRSVFHLYNMMTCATNCNPLAYKGYGCYCGFLGSGVVVDGIDKCCKGHDWCYEHARGCKGFNHYFTPYKWRCNGGKPYCVTTKGPLGGVNSCGHQLCECDRQFAECLKHYPCPKSKAMCMTSPWRNNFILGRLGKEASIAIQTLL</sequence>
<dbReference type="PRINTS" id="PR00389">
    <property type="entry name" value="PHPHLIPASEA2"/>
</dbReference>
<evidence type="ECO:0000259" key="8">
    <source>
        <dbReference type="SMART" id="SM00085"/>
    </source>
</evidence>
<keyword evidence="10" id="KW-1185">Reference proteome</keyword>
<keyword evidence="5" id="KW-0479">Metal-binding</keyword>
<gene>
    <name evidence="9" type="ORF">MNOR_LOCUS3315</name>
</gene>
<feature type="binding site" evidence="5">
    <location>
        <position position="49"/>
    </location>
    <ligand>
        <name>Ca(2+)</name>
        <dbReference type="ChEBI" id="CHEBI:29108"/>
    </ligand>
</feature>
<reference evidence="9 10" key="1">
    <citation type="submission" date="2024-05" db="EMBL/GenBank/DDBJ databases">
        <authorList>
            <person name="Wallberg A."/>
        </authorList>
    </citation>
    <scope>NUCLEOTIDE SEQUENCE [LARGE SCALE GENOMIC DNA]</scope>
</reference>
<accession>A0AAV2PUH9</accession>
<keyword evidence="3 6" id="KW-1015">Disulfide bond</keyword>
<comment type="cofactor">
    <cofactor evidence="5">
        <name>Ca(2+)</name>
        <dbReference type="ChEBI" id="CHEBI:29108"/>
    </cofactor>
    <text evidence="5">Binds 1 Ca(2+) ion per subunit.</text>
</comment>
<dbReference type="EMBL" id="CAXKWB010001118">
    <property type="protein sequence ID" value="CAL4063352.1"/>
    <property type="molecule type" value="Genomic_DNA"/>
</dbReference>
<name>A0AAV2PUH9_MEGNR</name>
<feature type="disulfide bond" evidence="6">
    <location>
        <begin position="65"/>
        <end position="127"/>
    </location>
</feature>
<protein>
    <recommendedName>
        <fullName evidence="8">Phospholipase A2-like central domain-containing protein</fullName>
    </recommendedName>
</protein>
<feature type="binding site" evidence="5">
    <location>
        <position position="51"/>
    </location>
    <ligand>
        <name>Ca(2+)</name>
        <dbReference type="ChEBI" id="CHEBI:29108"/>
    </ligand>
</feature>
<feature type="active site" evidence="4">
    <location>
        <position position="69"/>
    </location>
</feature>
<dbReference type="GO" id="GO:0005509">
    <property type="term" value="F:calcium ion binding"/>
    <property type="evidence" value="ECO:0007669"/>
    <property type="project" value="InterPro"/>
</dbReference>
<proteinExistence type="inferred from homology"/>
<dbReference type="AlphaFoldDB" id="A0AAV2PUH9"/>
<comment type="similarity">
    <text evidence="7">Belongs to the phospholipase A2 family.</text>
</comment>
<dbReference type="InterPro" id="IPR033113">
    <property type="entry name" value="PLA2_histidine"/>
</dbReference>
<dbReference type="GO" id="GO:0016042">
    <property type="term" value="P:lipid catabolic process"/>
    <property type="evidence" value="ECO:0007669"/>
    <property type="project" value="InterPro"/>
</dbReference>